<feature type="domain" description="Acyltransferase MbtK/IucB-like conserved" evidence="2">
    <location>
        <begin position="259"/>
        <end position="308"/>
    </location>
</feature>
<dbReference type="InterPro" id="IPR016181">
    <property type="entry name" value="Acyl_CoA_acyltransferase"/>
</dbReference>
<organism evidence="3 4">
    <name type="scientific">Coleophoma cylindrospora</name>
    <dbReference type="NCBI Taxonomy" id="1849047"/>
    <lineage>
        <taxon>Eukaryota</taxon>
        <taxon>Fungi</taxon>
        <taxon>Dikarya</taxon>
        <taxon>Ascomycota</taxon>
        <taxon>Pezizomycotina</taxon>
        <taxon>Leotiomycetes</taxon>
        <taxon>Helotiales</taxon>
        <taxon>Dermateaceae</taxon>
        <taxon>Coleophoma</taxon>
    </lineage>
</organism>
<comment type="caution">
    <text evidence="3">The sequence shown here is derived from an EMBL/GenBank/DDBJ whole genome shotgun (WGS) entry which is preliminary data.</text>
</comment>
<evidence type="ECO:0000259" key="2">
    <source>
        <dbReference type="SMART" id="SM01006"/>
    </source>
</evidence>
<evidence type="ECO:0000313" key="4">
    <source>
        <dbReference type="Proteomes" id="UP000256645"/>
    </source>
</evidence>
<accession>A0A3D8SEV5</accession>
<gene>
    <name evidence="3" type="ORF">BP6252_02442</name>
</gene>
<name>A0A3D8SEV5_9HELO</name>
<keyword evidence="4" id="KW-1185">Reference proteome</keyword>
<dbReference type="EMBL" id="PDLM01000002">
    <property type="protein sequence ID" value="RDW84852.1"/>
    <property type="molecule type" value="Genomic_DNA"/>
</dbReference>
<dbReference type="GO" id="GO:0016410">
    <property type="term" value="F:N-acyltransferase activity"/>
    <property type="evidence" value="ECO:0007669"/>
    <property type="project" value="TreeGrafter"/>
</dbReference>
<sequence length="445" mass="50413">MAKTSPKLTNRNSPWEQFSICLPHPYLTRYYAQRTATTANNGSHYSIAIAPPSAQKGHHRAPAVPLQNPALFFSTLEDGHDVAIANNTPWARARRSPSIQFGWTSAEAPTIAQIWLLAYSIFTVHHNEEIIRLSLRGSRSPLVAEEITTVGLAIPHPKPFAGSEDAAAWTSDELVLLRSAFWQGAGSPFGPRSAWLPPSSGARLAVNDYPLLPTTQTITTRFPETRVHTLHPIRPAKPTPGSTIYSRYIPHLDEHYSMLALDYTNEQHLQLFHTWQNDPRVAAGWNETGDRAHHLKYLKDLHDDPHTLTILACFDEVPFAYFEVYWGKEDHLGAYYNAGDWDRGRHSLVGDATYRGPARAHAWWSSLMHYMFLDDPRTEFAIGEPKYTNTRVLELDALHGFHVEKFVDLPHKRSAFVKCSRERYFGLCTVGMPYLGKQKDIQERL</sequence>
<dbReference type="PANTHER" id="PTHR31438">
    <property type="entry name" value="LYSINE N-ACYLTRANSFERASE C17G9.06C-RELATED"/>
    <property type="match status" value="1"/>
</dbReference>
<reference evidence="3 4" key="1">
    <citation type="journal article" date="2018" name="IMA Fungus">
        <title>IMA Genome-F 9: Draft genome sequence of Annulohypoxylon stygium, Aspergillus mulundensis, Berkeleyomyces basicola (syn. Thielaviopsis basicola), Ceratocystis smalleyi, two Cercospora beticola strains, Coleophoma cylindrospora, Fusarium fracticaudum, Phialophora cf. hyalina, and Morchella septimelata.</title>
        <authorList>
            <person name="Wingfield B.D."/>
            <person name="Bills G.F."/>
            <person name="Dong Y."/>
            <person name="Huang W."/>
            <person name="Nel W.J."/>
            <person name="Swalarsk-Parry B.S."/>
            <person name="Vaghefi N."/>
            <person name="Wilken P.M."/>
            <person name="An Z."/>
            <person name="de Beer Z.W."/>
            <person name="De Vos L."/>
            <person name="Chen L."/>
            <person name="Duong T.A."/>
            <person name="Gao Y."/>
            <person name="Hammerbacher A."/>
            <person name="Kikkert J.R."/>
            <person name="Li Y."/>
            <person name="Li H."/>
            <person name="Li K."/>
            <person name="Li Q."/>
            <person name="Liu X."/>
            <person name="Ma X."/>
            <person name="Naidoo K."/>
            <person name="Pethybridge S.J."/>
            <person name="Sun J."/>
            <person name="Steenkamp E.T."/>
            <person name="van der Nest M.A."/>
            <person name="van Wyk S."/>
            <person name="Wingfield M.J."/>
            <person name="Xiong C."/>
            <person name="Yue Q."/>
            <person name="Zhang X."/>
        </authorList>
    </citation>
    <scope>NUCLEOTIDE SEQUENCE [LARGE SCALE GENOMIC DNA]</scope>
    <source>
        <strain evidence="3 4">BP6252</strain>
    </source>
</reference>
<dbReference type="OrthoDB" id="4250781at2759"/>
<dbReference type="PANTHER" id="PTHR31438:SF7">
    <property type="entry name" value="ACYLTRANSFERASE MBTK_IUCB-LIKE CONSERVED DOMAIN-CONTAINING PROTEIN"/>
    <property type="match status" value="1"/>
</dbReference>
<dbReference type="STRING" id="1849047.A0A3D8SEV5"/>
<dbReference type="InterPro" id="IPR019432">
    <property type="entry name" value="Acyltransferase_MbtK/IucB-like"/>
</dbReference>
<comment type="similarity">
    <text evidence="1">Belongs to the lysine N-acyltransferase MbtK family.</text>
</comment>
<dbReference type="SUPFAM" id="SSF55729">
    <property type="entry name" value="Acyl-CoA N-acyltransferases (Nat)"/>
    <property type="match status" value="1"/>
</dbReference>
<dbReference type="Proteomes" id="UP000256645">
    <property type="component" value="Unassembled WGS sequence"/>
</dbReference>
<proteinExistence type="inferred from homology"/>
<dbReference type="Pfam" id="PF13523">
    <property type="entry name" value="Acetyltransf_8"/>
    <property type="match status" value="1"/>
</dbReference>
<dbReference type="GO" id="GO:0019290">
    <property type="term" value="P:siderophore biosynthetic process"/>
    <property type="evidence" value="ECO:0007669"/>
    <property type="project" value="InterPro"/>
</dbReference>
<evidence type="ECO:0000256" key="1">
    <source>
        <dbReference type="ARBA" id="ARBA00009893"/>
    </source>
</evidence>
<dbReference type="AlphaFoldDB" id="A0A3D8SEV5"/>
<dbReference type="Gene3D" id="3.40.630.30">
    <property type="match status" value="1"/>
</dbReference>
<dbReference type="SMART" id="SM01006">
    <property type="entry name" value="AlcB"/>
    <property type="match status" value="1"/>
</dbReference>
<protein>
    <recommendedName>
        <fullName evidence="2">Acyltransferase MbtK/IucB-like conserved domain-containing protein</fullName>
    </recommendedName>
</protein>
<evidence type="ECO:0000313" key="3">
    <source>
        <dbReference type="EMBL" id="RDW84852.1"/>
    </source>
</evidence>